<reference evidence="2" key="2">
    <citation type="submission" date="2023-01" db="EMBL/GenBank/DDBJ databases">
        <title>Draft genome sequence of Agaribacter marinus strain NBRC 110023.</title>
        <authorList>
            <person name="Sun Q."/>
            <person name="Mori K."/>
        </authorList>
    </citation>
    <scope>NUCLEOTIDE SEQUENCE</scope>
    <source>
        <strain evidence="2">NBRC 110023</strain>
    </source>
</reference>
<evidence type="ECO:0000313" key="2">
    <source>
        <dbReference type="EMBL" id="GLR72711.1"/>
    </source>
</evidence>
<dbReference type="Pfam" id="PF02333">
    <property type="entry name" value="Phytase"/>
    <property type="match status" value="2"/>
</dbReference>
<proteinExistence type="predicted"/>
<dbReference type="Proteomes" id="UP001156601">
    <property type="component" value="Unassembled WGS sequence"/>
</dbReference>
<feature type="domain" description="BPP" evidence="1">
    <location>
        <begin position="10"/>
        <end position="316"/>
    </location>
</feature>
<dbReference type="Gene3D" id="2.120.10.30">
    <property type="entry name" value="TolB, C-terminal domain"/>
    <property type="match status" value="2"/>
</dbReference>
<dbReference type="InterPro" id="IPR003431">
    <property type="entry name" value="B-propeller_Phytase"/>
</dbReference>
<accession>A0AA37T0B8</accession>
<dbReference type="RefSeq" id="WP_284219125.1">
    <property type="nucleotide sequence ID" value="NZ_BSOT01000012.1"/>
</dbReference>
<organism evidence="2 3">
    <name type="scientific">Agaribacter marinus</name>
    <dbReference type="NCBI Taxonomy" id="1431249"/>
    <lineage>
        <taxon>Bacteria</taxon>
        <taxon>Pseudomonadati</taxon>
        <taxon>Pseudomonadota</taxon>
        <taxon>Gammaproteobacteria</taxon>
        <taxon>Alteromonadales</taxon>
        <taxon>Alteromonadaceae</taxon>
        <taxon>Agaribacter</taxon>
    </lineage>
</organism>
<evidence type="ECO:0000259" key="1">
    <source>
        <dbReference type="PROSITE" id="PS51662"/>
    </source>
</evidence>
<dbReference type="EMBL" id="BSOT01000012">
    <property type="protein sequence ID" value="GLR72711.1"/>
    <property type="molecule type" value="Genomic_DNA"/>
</dbReference>
<dbReference type="PROSITE" id="PS51662">
    <property type="entry name" value="BP_PHYTASE"/>
    <property type="match status" value="2"/>
</dbReference>
<feature type="domain" description="BPP" evidence="1">
    <location>
        <begin position="319"/>
        <end position="641"/>
    </location>
</feature>
<dbReference type="SUPFAM" id="SSF50956">
    <property type="entry name" value="Thermostable phytase (3-phytase)"/>
    <property type="match status" value="2"/>
</dbReference>
<dbReference type="InterPro" id="IPR011042">
    <property type="entry name" value="6-blade_b-propeller_TolB-like"/>
</dbReference>
<comment type="caution">
    <text evidence="2">The sequence shown here is derived from an EMBL/GenBank/DDBJ whole genome shotgun (WGS) entry which is preliminary data.</text>
</comment>
<protein>
    <submittedName>
        <fullName evidence="2">3-phytase</fullName>
    </submittedName>
</protein>
<keyword evidence="3" id="KW-1185">Reference proteome</keyword>
<evidence type="ECO:0000313" key="3">
    <source>
        <dbReference type="Proteomes" id="UP001156601"/>
    </source>
</evidence>
<gene>
    <name evidence="2" type="ORF">GCM10007852_36190</name>
</gene>
<sequence>MKLATYAILFIILGSLSPFLQAIEHVTPLPNGHWLTSSKTTGLSIVDETLSPIHTFDGHFVHANVLTVSDALSYVLAVGKAGHSLHLLKLVDSQLTQLSTYTQTPYSVVGACLYLPGTFPDDMHDDTPNNGSAKNILPKKLAFKKQNILQAVILTEGKQAEQHALYNIDTGEVFDKSIRHLPLAGELSHCVVDNTHQQIYIAEEDVGLWQLNAKVEEDINKRAIHLRKPSGKIESSFEQFSLTDPDTILLSGGKGQLIVFSPHDASNDLAYLPIKQDAAFIAAYRKDENTIVALTENNGKPLLTEIPHTQSLKRGIGTATNLSNNFATVTPFAETTPVSHFGDAADDPAIWVNAQAPHESLIIGTDKSSGLGVYTLSGELKQFLPTGRMNNVDIAQGLGEQKTDSLLVASNRDLNSISLYRKQGNADLVHLGEVKTNLVNTYGICMHRINQAAAYVFINDKNGKYLQYQISLDAHSFTSTLIGEFLLPDQPEGCVVDPNTQTLYVGVEDLGVWKTSFNAKGNYSLKQIIAVGGSLQDDVEGLAVYNTNEHSLLVVSSQGNNSYAFYTLNKNYDYVGSVNVIADYNAGIDGASETDGLAVSSADFGKHLPKGVLVVQDGRNALPTAPQNFKLVDFNDIIQALNL</sequence>
<dbReference type="AlphaFoldDB" id="A0AA37T0B8"/>
<reference evidence="2" key="1">
    <citation type="journal article" date="2014" name="Int. J. Syst. Evol. Microbiol.">
        <title>Complete genome sequence of Corynebacterium casei LMG S-19264T (=DSM 44701T), isolated from a smear-ripened cheese.</title>
        <authorList>
            <consortium name="US DOE Joint Genome Institute (JGI-PGF)"/>
            <person name="Walter F."/>
            <person name="Albersmeier A."/>
            <person name="Kalinowski J."/>
            <person name="Ruckert C."/>
        </authorList>
    </citation>
    <scope>NUCLEOTIDE SEQUENCE</scope>
    <source>
        <strain evidence="2">NBRC 110023</strain>
    </source>
</reference>
<name>A0AA37T0B8_9ALTE</name>
<dbReference type="GO" id="GO:0016158">
    <property type="term" value="F:inositol hexakisphosphate 3-phosphatase activity"/>
    <property type="evidence" value="ECO:0007669"/>
    <property type="project" value="InterPro"/>
</dbReference>